<reference evidence="3" key="1">
    <citation type="journal article" date="2020" name="Nat. Commun.">
        <title>Genome sequence of the cluster root forming white lupin.</title>
        <authorList>
            <person name="Hufnagel B."/>
            <person name="Marques A."/>
            <person name="Soriano A."/>
            <person name="Marques L."/>
            <person name="Divol F."/>
            <person name="Doumas P."/>
            <person name="Sallet E."/>
            <person name="Mancinotti D."/>
            <person name="Carrere S."/>
            <person name="Marande W."/>
            <person name="Arribat S."/>
            <person name="Keller J."/>
            <person name="Huneau C."/>
            <person name="Blein T."/>
            <person name="Aime D."/>
            <person name="Laguerre M."/>
            <person name="Taylor J."/>
            <person name="Schubert V."/>
            <person name="Nelson M."/>
            <person name="Geu-Flores F."/>
            <person name="Crespi M."/>
            <person name="Gallardo-Guerrero K."/>
            <person name="Delaux P.-M."/>
            <person name="Salse J."/>
            <person name="Berges H."/>
            <person name="Guyot R."/>
            <person name="Gouzy J."/>
            <person name="Peret B."/>
        </authorList>
    </citation>
    <scope>NUCLEOTIDE SEQUENCE [LARGE SCALE GENOMIC DNA]</scope>
    <source>
        <strain evidence="3">cv. Amiga</strain>
    </source>
</reference>
<evidence type="ECO:0000259" key="1">
    <source>
        <dbReference type="Pfam" id="PF00646"/>
    </source>
</evidence>
<dbReference type="SUPFAM" id="SSF52047">
    <property type="entry name" value="RNI-like"/>
    <property type="match status" value="1"/>
</dbReference>
<keyword evidence="3" id="KW-1185">Reference proteome</keyword>
<dbReference type="EMBL" id="WOCE01000011">
    <property type="protein sequence ID" value="KAE9603872.1"/>
    <property type="molecule type" value="Genomic_DNA"/>
</dbReference>
<dbReference type="PANTHER" id="PTHR38926">
    <property type="entry name" value="F-BOX DOMAIN CONTAINING PROTEIN, EXPRESSED"/>
    <property type="match status" value="1"/>
</dbReference>
<organism evidence="2 3">
    <name type="scientific">Lupinus albus</name>
    <name type="common">White lupine</name>
    <name type="synonym">Lupinus termis</name>
    <dbReference type="NCBI Taxonomy" id="3870"/>
    <lineage>
        <taxon>Eukaryota</taxon>
        <taxon>Viridiplantae</taxon>
        <taxon>Streptophyta</taxon>
        <taxon>Embryophyta</taxon>
        <taxon>Tracheophyta</taxon>
        <taxon>Spermatophyta</taxon>
        <taxon>Magnoliopsida</taxon>
        <taxon>eudicotyledons</taxon>
        <taxon>Gunneridae</taxon>
        <taxon>Pentapetalae</taxon>
        <taxon>rosids</taxon>
        <taxon>fabids</taxon>
        <taxon>Fabales</taxon>
        <taxon>Fabaceae</taxon>
        <taxon>Papilionoideae</taxon>
        <taxon>50 kb inversion clade</taxon>
        <taxon>genistoids sensu lato</taxon>
        <taxon>core genistoids</taxon>
        <taxon>Genisteae</taxon>
        <taxon>Lupinus</taxon>
    </lineage>
</organism>
<accession>A0A6A4PR53</accession>
<dbReference type="PANTHER" id="PTHR38926:SF80">
    <property type="entry name" value="F-BOX DOMAIN, LEUCINE-RICH REPEAT DOMAIN SUPERFAMILY"/>
    <property type="match status" value="1"/>
</dbReference>
<dbReference type="OrthoDB" id="1428549at2759"/>
<dbReference type="Pfam" id="PF00646">
    <property type="entry name" value="F-box"/>
    <property type="match status" value="1"/>
</dbReference>
<gene>
    <name evidence="2" type="ORF">Lalb_Chr11g0065391</name>
</gene>
<dbReference type="FunFam" id="1.20.1280.50:FF:000022">
    <property type="entry name" value="F-box protein FBW2"/>
    <property type="match status" value="1"/>
</dbReference>
<evidence type="ECO:0000313" key="3">
    <source>
        <dbReference type="Proteomes" id="UP000447434"/>
    </source>
</evidence>
<comment type="caution">
    <text evidence="2">The sequence shown here is derived from an EMBL/GenBank/DDBJ whole genome shotgun (WGS) entry which is preliminary data.</text>
</comment>
<protein>
    <submittedName>
        <fullName evidence="2">Putative leucine-rich repeat domain, L domain-containing protein</fullName>
    </submittedName>
</protein>
<proteinExistence type="predicted"/>
<dbReference type="InterPro" id="IPR032675">
    <property type="entry name" value="LRR_dom_sf"/>
</dbReference>
<sequence length="260" mass="29425">MEVVSDFCRCDDLTYDILGMIFTNLPLKEKLTVIPCVCKSSAEAITGPYCWQEIDIGDWSSCCDPEKLDRMLEMLITRSSGSLKKLCVFEIQTERTFTFITENANFLKILHLIRCNLNDHIVEQICPRLGMISFLDVSYCTKIGAYALEIIGKNCKMLEGLKRSMHPIDTMGKPLQNDEAYAIASTMPNLKHLGMTYNLMDTAGVLQIFSNCLKLEILDVRGCWGVKLDKVMVKKSFPNLKIFGPAPEISLVYKKIWPGK</sequence>
<dbReference type="AlphaFoldDB" id="A0A6A4PR53"/>
<feature type="domain" description="F-box" evidence="1">
    <location>
        <begin position="12"/>
        <end position="52"/>
    </location>
</feature>
<evidence type="ECO:0000313" key="2">
    <source>
        <dbReference type="EMBL" id="KAE9603872.1"/>
    </source>
</evidence>
<dbReference type="Proteomes" id="UP000447434">
    <property type="component" value="Chromosome 11"/>
</dbReference>
<name>A0A6A4PR53_LUPAL</name>
<dbReference type="Gene3D" id="3.80.10.10">
    <property type="entry name" value="Ribonuclease Inhibitor"/>
    <property type="match status" value="1"/>
</dbReference>
<dbReference type="InterPro" id="IPR001810">
    <property type="entry name" value="F-box_dom"/>
</dbReference>